<feature type="compositionally biased region" description="Low complexity" evidence="1">
    <location>
        <begin position="295"/>
        <end position="312"/>
    </location>
</feature>
<feature type="compositionally biased region" description="Polar residues" evidence="1">
    <location>
        <begin position="86"/>
        <end position="109"/>
    </location>
</feature>
<evidence type="ECO:0000256" key="1">
    <source>
        <dbReference type="SAM" id="MobiDB-lite"/>
    </source>
</evidence>
<feature type="compositionally biased region" description="Low complexity" evidence="1">
    <location>
        <begin position="192"/>
        <end position="206"/>
    </location>
</feature>
<organism evidence="2 3">
    <name type="scientific">Lichtheimia ornata</name>
    <dbReference type="NCBI Taxonomy" id="688661"/>
    <lineage>
        <taxon>Eukaryota</taxon>
        <taxon>Fungi</taxon>
        <taxon>Fungi incertae sedis</taxon>
        <taxon>Mucoromycota</taxon>
        <taxon>Mucoromycotina</taxon>
        <taxon>Mucoromycetes</taxon>
        <taxon>Mucorales</taxon>
        <taxon>Lichtheimiaceae</taxon>
        <taxon>Lichtheimia</taxon>
    </lineage>
</organism>
<accession>A0AAD7Y4Z9</accession>
<dbReference type="AlphaFoldDB" id="A0AAD7Y4Z9"/>
<evidence type="ECO:0000313" key="2">
    <source>
        <dbReference type="EMBL" id="KAJ8663938.1"/>
    </source>
</evidence>
<dbReference type="EMBL" id="JARTCD010000001">
    <property type="protein sequence ID" value="KAJ8663938.1"/>
    <property type="molecule type" value="Genomic_DNA"/>
</dbReference>
<dbReference type="GeneID" id="83207635"/>
<proteinExistence type="predicted"/>
<feature type="compositionally biased region" description="Low complexity" evidence="1">
    <location>
        <begin position="334"/>
        <end position="355"/>
    </location>
</feature>
<feature type="region of interest" description="Disordered" evidence="1">
    <location>
        <begin position="1"/>
        <end position="28"/>
    </location>
</feature>
<reference evidence="2 3" key="1">
    <citation type="submission" date="2023-03" db="EMBL/GenBank/DDBJ databases">
        <title>Genome sequence of Lichtheimia ornata CBS 291.66.</title>
        <authorList>
            <person name="Mohabir J.T."/>
            <person name="Shea T.P."/>
            <person name="Kurbessoian T."/>
            <person name="Berby B."/>
            <person name="Fontaine J."/>
            <person name="Livny J."/>
            <person name="Gnirke A."/>
            <person name="Stajich J.E."/>
            <person name="Cuomo C.A."/>
        </authorList>
    </citation>
    <scope>NUCLEOTIDE SEQUENCE [LARGE SCALE GENOMIC DNA]</scope>
    <source>
        <strain evidence="2">CBS 291.66</strain>
    </source>
</reference>
<feature type="compositionally biased region" description="Polar residues" evidence="1">
    <location>
        <begin position="134"/>
        <end position="153"/>
    </location>
</feature>
<evidence type="ECO:0000313" key="3">
    <source>
        <dbReference type="Proteomes" id="UP001234581"/>
    </source>
</evidence>
<feature type="compositionally biased region" description="Polar residues" evidence="1">
    <location>
        <begin position="212"/>
        <end position="225"/>
    </location>
</feature>
<protein>
    <submittedName>
        <fullName evidence="2">Uncharacterized protein</fullName>
    </submittedName>
</protein>
<feature type="region of interest" description="Disordered" evidence="1">
    <location>
        <begin position="191"/>
        <end position="265"/>
    </location>
</feature>
<feature type="region of interest" description="Disordered" evidence="1">
    <location>
        <begin position="42"/>
        <end position="172"/>
    </location>
</feature>
<feature type="compositionally biased region" description="Low complexity" evidence="1">
    <location>
        <begin position="160"/>
        <end position="171"/>
    </location>
</feature>
<feature type="region of interest" description="Disordered" evidence="1">
    <location>
        <begin position="288"/>
        <end position="361"/>
    </location>
</feature>
<sequence>MNPSFSTHNKGSSSVRESILSTTTRPVSRKWKQLVSKLKWFNKRQQPDFRPKSTGQAITSTRSITRRRYSSDELTRTNEYPFYTAQRETTSKEQQQPNTDAGPSKQQLHVSLPAGPVCSALSPPPRPSMVARRVNNNTHPSMSRRQSSTNTKQQEGDIVQPQPRRSSSSRPMIQTFNLRLSIDIERQSMLCGSPSSATTSSISGESYAPSLSRPTTPFRSGTLGSHSYPFPPTTTSSAVPPVPDIPPLKERRKRRSPMSIPDDLTLDLKRSSISAASATEIEREKAMDALEGKTSSSASSSSSSSVSSSLSSAIDRDKAQYEAVVARTQRRRAAAAADSPPNSSSSSRRPMISSSTQQQQQHVYYPATPNSMVTVIGHHQRVDDNGHLYKQVDTLT</sequence>
<name>A0AAD7Y4Z9_9FUNG</name>
<dbReference type="RefSeq" id="XP_058348850.1">
    <property type="nucleotide sequence ID" value="XM_058480327.1"/>
</dbReference>
<dbReference type="Proteomes" id="UP001234581">
    <property type="component" value="Unassembled WGS sequence"/>
</dbReference>
<keyword evidence="3" id="KW-1185">Reference proteome</keyword>
<comment type="caution">
    <text evidence="2">The sequence shown here is derived from an EMBL/GenBank/DDBJ whole genome shotgun (WGS) entry which is preliminary data.</text>
</comment>
<feature type="compositionally biased region" description="Polar residues" evidence="1">
    <location>
        <begin position="1"/>
        <end position="26"/>
    </location>
</feature>
<gene>
    <name evidence="2" type="ORF">O0I10_000213</name>
</gene>